<feature type="region of interest" description="Disordered" evidence="1">
    <location>
        <begin position="40"/>
        <end position="94"/>
    </location>
</feature>
<dbReference type="Proteomes" id="UP001499854">
    <property type="component" value="Unassembled WGS sequence"/>
</dbReference>
<evidence type="ECO:0000256" key="2">
    <source>
        <dbReference type="SAM" id="SignalP"/>
    </source>
</evidence>
<evidence type="ECO:0000313" key="3">
    <source>
        <dbReference type="EMBL" id="GAA1953216.1"/>
    </source>
</evidence>
<reference evidence="3 4" key="1">
    <citation type="journal article" date="2019" name="Int. J. Syst. Evol. Microbiol.">
        <title>The Global Catalogue of Microorganisms (GCM) 10K type strain sequencing project: providing services to taxonomists for standard genome sequencing and annotation.</title>
        <authorList>
            <consortium name="The Broad Institute Genomics Platform"/>
            <consortium name="The Broad Institute Genome Sequencing Center for Infectious Disease"/>
            <person name="Wu L."/>
            <person name="Ma J."/>
        </authorList>
    </citation>
    <scope>NUCLEOTIDE SEQUENCE [LARGE SCALE GENOMIC DNA]</scope>
    <source>
        <strain evidence="3 4">JCM 16013</strain>
    </source>
</reference>
<dbReference type="InterPro" id="IPR011659">
    <property type="entry name" value="WD40"/>
</dbReference>
<dbReference type="Pfam" id="PF07676">
    <property type="entry name" value="PD40"/>
    <property type="match status" value="2"/>
</dbReference>
<dbReference type="PROSITE" id="PS51257">
    <property type="entry name" value="PROKAR_LIPOPROTEIN"/>
    <property type="match status" value="1"/>
</dbReference>
<organism evidence="3 4">
    <name type="scientific">Catenulispora subtropica</name>
    <dbReference type="NCBI Taxonomy" id="450798"/>
    <lineage>
        <taxon>Bacteria</taxon>
        <taxon>Bacillati</taxon>
        <taxon>Actinomycetota</taxon>
        <taxon>Actinomycetes</taxon>
        <taxon>Catenulisporales</taxon>
        <taxon>Catenulisporaceae</taxon>
        <taxon>Catenulispora</taxon>
    </lineage>
</organism>
<protein>
    <recommendedName>
        <fullName evidence="5">WD40 domain protein beta Propeller</fullName>
    </recommendedName>
</protein>
<dbReference type="SUPFAM" id="SSF82171">
    <property type="entry name" value="DPP6 N-terminal domain-like"/>
    <property type="match status" value="1"/>
</dbReference>
<dbReference type="RefSeq" id="WP_344655290.1">
    <property type="nucleotide sequence ID" value="NZ_BAAAQM010000002.1"/>
</dbReference>
<feature type="region of interest" description="Disordered" evidence="1">
    <location>
        <begin position="348"/>
        <end position="369"/>
    </location>
</feature>
<proteinExistence type="predicted"/>
<feature type="chain" id="PRO_5047198476" description="WD40 domain protein beta Propeller" evidence="2">
    <location>
        <begin position="28"/>
        <end position="369"/>
    </location>
</feature>
<accession>A0ABN2QIP6</accession>
<keyword evidence="2" id="KW-0732">Signal</keyword>
<evidence type="ECO:0000313" key="4">
    <source>
        <dbReference type="Proteomes" id="UP001499854"/>
    </source>
</evidence>
<sequence length="369" mass="37642">MAGRGKRQWAKAAVCAAALVTPLTVSGCASQGGTGNPLGLAGTSSATKGGDSSATGGDTAGGTTAPVAESSASSSASSASGTRNGTGGTKLTVSDGSSKILMNGKAVDFGTAVYDQSWSPDGKKVAFIDDHDNLWVANADGSGKVEAAKNSTGEKWTHPAWQVAKADTQDGVPARNNIFFASTAGDGTLWKVVATAHDGKPEKLELAGTAGENEVDPPQTRNMWPSAAGDFGGAIYEHDNGSSSDIWVRDDFLRQQGDLAFKNGSEPSYAIVGGSANSDPTPEVVFVRTVNGHRHIFFSVLYTANGDAPKAKDLTPNAAGDYVTPALSPDGKTVAYSTESGVYLISTDGSGTPKQITDKPGFPAFRAGS</sequence>
<evidence type="ECO:0008006" key="5">
    <source>
        <dbReference type="Google" id="ProtNLM"/>
    </source>
</evidence>
<keyword evidence="4" id="KW-1185">Reference proteome</keyword>
<dbReference type="EMBL" id="BAAAQM010000002">
    <property type="protein sequence ID" value="GAA1953216.1"/>
    <property type="molecule type" value="Genomic_DNA"/>
</dbReference>
<dbReference type="Gene3D" id="2.120.10.30">
    <property type="entry name" value="TolB, C-terminal domain"/>
    <property type="match status" value="2"/>
</dbReference>
<evidence type="ECO:0000256" key="1">
    <source>
        <dbReference type="SAM" id="MobiDB-lite"/>
    </source>
</evidence>
<name>A0ABN2QIP6_9ACTN</name>
<comment type="caution">
    <text evidence="3">The sequence shown here is derived from an EMBL/GenBank/DDBJ whole genome shotgun (WGS) entry which is preliminary data.</text>
</comment>
<feature type="compositionally biased region" description="Low complexity" evidence="1">
    <location>
        <begin position="41"/>
        <end position="80"/>
    </location>
</feature>
<gene>
    <name evidence="3" type="ORF">GCM10009838_05570</name>
</gene>
<dbReference type="InterPro" id="IPR011042">
    <property type="entry name" value="6-blade_b-propeller_TolB-like"/>
</dbReference>
<feature type="signal peptide" evidence="2">
    <location>
        <begin position="1"/>
        <end position="27"/>
    </location>
</feature>